<dbReference type="Gene3D" id="1.20.140.10">
    <property type="entry name" value="Butyryl-CoA Dehydrogenase, subunit A, domain 3"/>
    <property type="match status" value="1"/>
</dbReference>
<evidence type="ECO:0000259" key="9">
    <source>
        <dbReference type="Pfam" id="PF02770"/>
    </source>
</evidence>
<evidence type="ECO:0000259" key="8">
    <source>
        <dbReference type="Pfam" id="PF00441"/>
    </source>
</evidence>
<keyword evidence="6 7" id="KW-0560">Oxidoreductase</keyword>
<dbReference type="SUPFAM" id="SSF56645">
    <property type="entry name" value="Acyl-CoA dehydrogenase NM domain-like"/>
    <property type="match status" value="1"/>
</dbReference>
<evidence type="ECO:0000313" key="11">
    <source>
        <dbReference type="EMBL" id="MDY0885039.1"/>
    </source>
</evidence>
<evidence type="ECO:0000256" key="2">
    <source>
        <dbReference type="ARBA" id="ARBA00009347"/>
    </source>
</evidence>
<sequence>MSYPLPPRAAQLRERTRKFVEAELIPWEVHAEMNEGLIPEDAKARHQQLAREVGLNAMDIPVEYGGSGYTMLEQVVATEQIGRVTNALGWCYSNAQSWMLAACSPYQIETWIKPIITGARHECYAITESEAGSDVDAIQATARRRGDHYLLNGEKWHVTSGNLADIMIFQAKLTEGPKAGSHCLFFIDMEKPGIEVVRSPAYTHTYAAHHPIYRLTDVRVPVANRIGAEGDGMGFTYDWFRYERLMIAARCCGAAARLIDEATAFAKQRAVFGKPLAEQQAIQFMLADSVTELWAARLMTYRTAEAIDAGEDVKVVHAQSSMVKLYASEMANRVADRAVQIFGGRGYMRENVAERFFRELRVDRIWEGASEIQRLIIANGLYKRGQDALID</sequence>
<dbReference type="PANTHER" id="PTHR48083:SF2">
    <property type="entry name" value="MEDIUM-CHAIN SPECIFIC ACYL-COA DEHYDROGENASE, MITOCHONDRIAL"/>
    <property type="match status" value="1"/>
</dbReference>
<proteinExistence type="inferred from homology"/>
<evidence type="ECO:0000256" key="1">
    <source>
        <dbReference type="ARBA" id="ARBA00001974"/>
    </source>
</evidence>
<feature type="domain" description="Acyl-CoA dehydrogenase/oxidase N-terminal" evidence="10">
    <location>
        <begin position="10"/>
        <end position="118"/>
    </location>
</feature>
<organism evidence="11 12">
    <name type="scientific">Dongia soli</name>
    <dbReference type="NCBI Taxonomy" id="600628"/>
    <lineage>
        <taxon>Bacteria</taxon>
        <taxon>Pseudomonadati</taxon>
        <taxon>Pseudomonadota</taxon>
        <taxon>Alphaproteobacteria</taxon>
        <taxon>Rhodospirillales</taxon>
        <taxon>Dongiaceae</taxon>
        <taxon>Dongia</taxon>
    </lineage>
</organism>
<evidence type="ECO:0000256" key="7">
    <source>
        <dbReference type="RuleBase" id="RU362125"/>
    </source>
</evidence>
<dbReference type="Pfam" id="PF02771">
    <property type="entry name" value="Acyl-CoA_dh_N"/>
    <property type="match status" value="1"/>
</dbReference>
<dbReference type="InterPro" id="IPR006089">
    <property type="entry name" value="Acyl-CoA_DH_CS"/>
</dbReference>
<dbReference type="Proteomes" id="UP001279642">
    <property type="component" value="Unassembled WGS sequence"/>
</dbReference>
<dbReference type="Pfam" id="PF02770">
    <property type="entry name" value="Acyl-CoA_dh_M"/>
    <property type="match status" value="1"/>
</dbReference>
<keyword evidence="4 7" id="KW-0285">Flavoprotein</keyword>
<dbReference type="RefSeq" id="WP_320510110.1">
    <property type="nucleotide sequence ID" value="NZ_JAXCLW010000007.1"/>
</dbReference>
<dbReference type="GO" id="GO:0016491">
    <property type="term" value="F:oxidoreductase activity"/>
    <property type="evidence" value="ECO:0007669"/>
    <property type="project" value="UniProtKB-KW"/>
</dbReference>
<feature type="domain" description="Acyl-CoA dehydrogenase/oxidase C-terminal" evidence="8">
    <location>
        <begin position="230"/>
        <end position="381"/>
    </location>
</feature>
<dbReference type="InterPro" id="IPR036250">
    <property type="entry name" value="AcylCo_DH-like_C"/>
</dbReference>
<dbReference type="PROSITE" id="PS00073">
    <property type="entry name" value="ACYL_COA_DH_2"/>
    <property type="match status" value="1"/>
</dbReference>
<dbReference type="InterPro" id="IPR009100">
    <property type="entry name" value="AcylCoA_DH/oxidase_NM_dom_sf"/>
</dbReference>
<comment type="similarity">
    <text evidence="2 7">Belongs to the acyl-CoA dehydrogenase family.</text>
</comment>
<comment type="caution">
    <text evidence="11">The sequence shown here is derived from an EMBL/GenBank/DDBJ whole genome shotgun (WGS) entry which is preliminary data.</text>
</comment>
<dbReference type="Pfam" id="PF00441">
    <property type="entry name" value="Acyl-CoA_dh_1"/>
    <property type="match status" value="1"/>
</dbReference>
<dbReference type="InterPro" id="IPR046373">
    <property type="entry name" value="Acyl-CoA_Oxase/DH_mid-dom_sf"/>
</dbReference>
<dbReference type="SUPFAM" id="SSF47203">
    <property type="entry name" value="Acyl-CoA dehydrogenase C-terminal domain-like"/>
    <property type="match status" value="1"/>
</dbReference>
<accession>A0ABU5EGP1</accession>
<evidence type="ECO:0000256" key="6">
    <source>
        <dbReference type="ARBA" id="ARBA00023002"/>
    </source>
</evidence>
<feature type="domain" description="Acyl-CoA oxidase/dehydrogenase middle" evidence="9">
    <location>
        <begin position="123"/>
        <end position="199"/>
    </location>
</feature>
<dbReference type="InterPro" id="IPR009075">
    <property type="entry name" value="AcylCo_DH/oxidase_C"/>
</dbReference>
<evidence type="ECO:0000256" key="5">
    <source>
        <dbReference type="ARBA" id="ARBA00022827"/>
    </source>
</evidence>
<dbReference type="InterPro" id="IPR006091">
    <property type="entry name" value="Acyl-CoA_Oxase/DH_mid-dom"/>
</dbReference>
<dbReference type="PANTHER" id="PTHR48083">
    <property type="entry name" value="MEDIUM-CHAIN SPECIFIC ACYL-COA DEHYDROGENASE, MITOCHONDRIAL-RELATED"/>
    <property type="match status" value="1"/>
</dbReference>
<keyword evidence="5 7" id="KW-0274">FAD</keyword>
<evidence type="ECO:0000256" key="4">
    <source>
        <dbReference type="ARBA" id="ARBA00022630"/>
    </source>
</evidence>
<dbReference type="PROSITE" id="PS00072">
    <property type="entry name" value="ACYL_COA_DH_1"/>
    <property type="match status" value="1"/>
</dbReference>
<dbReference type="InterPro" id="IPR050741">
    <property type="entry name" value="Acyl-CoA_dehydrogenase"/>
</dbReference>
<comment type="cofactor">
    <cofactor evidence="1 7">
        <name>FAD</name>
        <dbReference type="ChEBI" id="CHEBI:57692"/>
    </cofactor>
</comment>
<evidence type="ECO:0000313" key="12">
    <source>
        <dbReference type="Proteomes" id="UP001279642"/>
    </source>
</evidence>
<dbReference type="InterPro" id="IPR037069">
    <property type="entry name" value="AcylCoA_DH/ox_N_sf"/>
</dbReference>
<keyword evidence="12" id="KW-1185">Reference proteome</keyword>
<dbReference type="Gene3D" id="1.10.540.10">
    <property type="entry name" value="Acyl-CoA dehydrogenase/oxidase, N-terminal domain"/>
    <property type="match status" value="1"/>
</dbReference>
<dbReference type="Gene3D" id="2.40.110.10">
    <property type="entry name" value="Butyryl-CoA Dehydrogenase, subunit A, domain 2"/>
    <property type="match status" value="1"/>
</dbReference>
<evidence type="ECO:0000259" key="10">
    <source>
        <dbReference type="Pfam" id="PF02771"/>
    </source>
</evidence>
<dbReference type="InterPro" id="IPR013786">
    <property type="entry name" value="AcylCoA_DH/ox_N"/>
</dbReference>
<dbReference type="CDD" id="cd00567">
    <property type="entry name" value="ACAD"/>
    <property type="match status" value="1"/>
</dbReference>
<name>A0ABU5EGP1_9PROT</name>
<reference evidence="11 12" key="1">
    <citation type="journal article" date="2016" name="Antonie Van Leeuwenhoek">
        <title>Dongia soli sp. nov., isolated from soil from Dokdo, Korea.</title>
        <authorList>
            <person name="Kim D.U."/>
            <person name="Lee H."/>
            <person name="Kim H."/>
            <person name="Kim S.G."/>
            <person name="Ka J.O."/>
        </authorList>
    </citation>
    <scope>NUCLEOTIDE SEQUENCE [LARGE SCALE GENOMIC DNA]</scope>
    <source>
        <strain evidence="11 12">D78</strain>
    </source>
</reference>
<protein>
    <recommendedName>
        <fullName evidence="3">Medium-chain specific acyl-CoA dehydrogenase, mitochondrial</fullName>
    </recommendedName>
</protein>
<evidence type="ECO:0000256" key="3">
    <source>
        <dbReference type="ARBA" id="ARBA00019125"/>
    </source>
</evidence>
<dbReference type="EMBL" id="JAXCLW010000007">
    <property type="protein sequence ID" value="MDY0885039.1"/>
    <property type="molecule type" value="Genomic_DNA"/>
</dbReference>
<gene>
    <name evidence="11" type="ORF">SMD27_19505</name>
</gene>